<evidence type="ECO:0000313" key="2">
    <source>
        <dbReference type="Proteomes" id="UP000183994"/>
    </source>
</evidence>
<gene>
    <name evidence="1" type="ORF">SAMN02745216_01902</name>
</gene>
<accession>A0A1M6KHN4</accession>
<protein>
    <submittedName>
        <fullName evidence="1">Uncharacterized protein</fullName>
    </submittedName>
</protein>
<dbReference type="EMBL" id="FQZU01000009">
    <property type="protein sequence ID" value="SHJ58456.1"/>
    <property type="molecule type" value="Genomic_DNA"/>
</dbReference>
<dbReference type="STRING" id="1121393.SAMN02745216_01902"/>
<dbReference type="RefSeq" id="WP_073475232.1">
    <property type="nucleotide sequence ID" value="NZ_FQZU01000009.1"/>
</dbReference>
<name>A0A1M6KHN4_9BACT</name>
<evidence type="ECO:0000313" key="1">
    <source>
        <dbReference type="EMBL" id="SHJ58456.1"/>
    </source>
</evidence>
<sequence length="248" mass="28664">MKRLIRVFILLAFLFNAIIPCLSAKGAVADNLSEKNEPVLHKMSFQDLIELDWSMTLYEIQDAYPGGVLIENPKKEILSEYSSLANLEDIGIEADIFFMQNSEYLHGKMECNLPERIIFIEHEDAEKARETFQVLESMVVSRYRAKKFDNCFADPECGLKTEIQNAKGLNIKIIFRHDDQTGYTAIKMETLDLVNNEEFEEEAPQKWRYTITYEDGEVVEFKGEGELPLPETEGGRRVIKKQLWINPK</sequence>
<organism evidence="1 2">
    <name type="scientific">Desulfatibacillum alkenivorans DSM 16219</name>
    <dbReference type="NCBI Taxonomy" id="1121393"/>
    <lineage>
        <taxon>Bacteria</taxon>
        <taxon>Pseudomonadati</taxon>
        <taxon>Thermodesulfobacteriota</taxon>
        <taxon>Desulfobacteria</taxon>
        <taxon>Desulfobacterales</taxon>
        <taxon>Desulfatibacillaceae</taxon>
        <taxon>Desulfatibacillum</taxon>
    </lineage>
</organism>
<keyword evidence="2" id="KW-1185">Reference proteome</keyword>
<reference evidence="2" key="1">
    <citation type="submission" date="2016-11" db="EMBL/GenBank/DDBJ databases">
        <authorList>
            <person name="Varghese N."/>
            <person name="Submissions S."/>
        </authorList>
    </citation>
    <scope>NUCLEOTIDE SEQUENCE [LARGE SCALE GENOMIC DNA]</scope>
    <source>
        <strain evidence="2">DSM 16219</strain>
    </source>
</reference>
<dbReference type="AlphaFoldDB" id="A0A1M6KHN4"/>
<proteinExistence type="predicted"/>
<dbReference type="Proteomes" id="UP000183994">
    <property type="component" value="Unassembled WGS sequence"/>
</dbReference>